<proteinExistence type="inferred from homology"/>
<dbReference type="EMBL" id="CAJPEV010000001">
    <property type="protein sequence ID" value="CAG0878497.1"/>
    <property type="molecule type" value="Genomic_DNA"/>
</dbReference>
<evidence type="ECO:0000313" key="6">
    <source>
        <dbReference type="Proteomes" id="UP000677054"/>
    </source>
</evidence>
<dbReference type="SUPFAM" id="SSF56219">
    <property type="entry name" value="DNase I-like"/>
    <property type="match status" value="1"/>
</dbReference>
<gene>
    <name evidence="5" type="ORF">DSTB1V02_LOCUS22</name>
</gene>
<dbReference type="Proteomes" id="UP000677054">
    <property type="component" value="Unassembled WGS sequence"/>
</dbReference>
<dbReference type="InterPro" id="IPR036691">
    <property type="entry name" value="Endo/exonu/phosph_ase_sf"/>
</dbReference>
<evidence type="ECO:0000259" key="4">
    <source>
        <dbReference type="SMART" id="SM00128"/>
    </source>
</evidence>
<dbReference type="InterPro" id="IPR000300">
    <property type="entry name" value="IPPc"/>
</dbReference>
<dbReference type="PANTHER" id="PTHR12997">
    <property type="entry name" value="TYPE I INOSITOL-1,4,5-TRISPHOSPHATE 5-PHOSPHATASE"/>
    <property type="match status" value="1"/>
</dbReference>
<organism evidence="5">
    <name type="scientific">Darwinula stevensoni</name>
    <dbReference type="NCBI Taxonomy" id="69355"/>
    <lineage>
        <taxon>Eukaryota</taxon>
        <taxon>Metazoa</taxon>
        <taxon>Ecdysozoa</taxon>
        <taxon>Arthropoda</taxon>
        <taxon>Crustacea</taxon>
        <taxon>Oligostraca</taxon>
        <taxon>Ostracoda</taxon>
        <taxon>Podocopa</taxon>
        <taxon>Podocopida</taxon>
        <taxon>Darwinulocopina</taxon>
        <taxon>Darwinuloidea</taxon>
        <taxon>Darwinulidae</taxon>
        <taxon>Darwinula</taxon>
    </lineage>
</organism>
<comment type="similarity">
    <text evidence="3">Belongs to the inositol 1,4,5-trisphosphate 5-phosphatase type I family.</text>
</comment>
<dbReference type="AlphaFoldDB" id="A0A7R8X582"/>
<dbReference type="SMART" id="SM00128">
    <property type="entry name" value="IPPc"/>
    <property type="match status" value="1"/>
</dbReference>
<name>A0A7R8X582_9CRUS</name>
<keyword evidence="6" id="KW-1185">Reference proteome</keyword>
<dbReference type="OrthoDB" id="5780965at2759"/>
<dbReference type="GO" id="GO:0004445">
    <property type="term" value="F:inositol-polyphosphate 5-phosphatase activity"/>
    <property type="evidence" value="ECO:0007669"/>
    <property type="project" value="UniProtKB-EC"/>
</dbReference>
<dbReference type="EMBL" id="LR899518">
    <property type="protein sequence ID" value="CAD7239983.1"/>
    <property type="molecule type" value="Genomic_DNA"/>
</dbReference>
<evidence type="ECO:0000256" key="2">
    <source>
        <dbReference type="ARBA" id="ARBA00022801"/>
    </source>
</evidence>
<sequence length="446" mass="50793">MAGTSHGDTSPMGRTLLVTANVGSVFEDPTTMLKSWTEAFFKQADITLAPILLQAVSSEKPVFIALHLQEVGGKNYETSMEFLPQFIESLLNSTQFEDFDRAFVLLDEDYNCAESFTALGNAYFIHKDVETAEMWDFSDKKYMKVVGREIHGGNIEDLPLKEKAKFPLDFFPECPSIYCLNRRRALMHTLQRFEVDDLPKIPLFLFGDFNFRPDTQGAIDKLTDGLQKFVEEVEDDEVWRFGDAQSLKLVVGKKDFVLENHDEFFQNDNGSWLREFEYELESFEGNLHEMPIQFPPTYPYLEQLEAPSSFMQTRCPAWCDRILMSQSAQRHFIDGDSDSVQYNMVGRGLYTGDHKPVYLSFLLQQVEAVPGTEHTTSELVGSPCLPADHQICVIADVWERPQYIPQDSVISDTGAEDTAPECPISVTYYDMTHPDVGHVILRETTV</sequence>
<reference evidence="5" key="1">
    <citation type="submission" date="2020-11" db="EMBL/GenBank/DDBJ databases">
        <authorList>
            <person name="Tran Van P."/>
        </authorList>
    </citation>
    <scope>NUCLEOTIDE SEQUENCE</scope>
</reference>
<evidence type="ECO:0000256" key="3">
    <source>
        <dbReference type="ARBA" id="ARBA00023599"/>
    </source>
</evidence>
<keyword evidence="2" id="KW-0378">Hydrolase</keyword>
<feature type="domain" description="Inositol polyphosphate-related phosphatase" evidence="4">
    <location>
        <begin position="11"/>
        <end position="370"/>
    </location>
</feature>
<dbReference type="InterPro" id="IPR039737">
    <property type="entry name" value="INPP5A"/>
</dbReference>
<dbReference type="Pfam" id="PF22669">
    <property type="entry name" value="Exo_endo_phos2"/>
    <property type="match status" value="1"/>
</dbReference>
<dbReference type="PANTHER" id="PTHR12997:SF2">
    <property type="entry name" value="INOSITOL POLYPHOSPHATE-5-PHOSPHATASE A"/>
    <property type="match status" value="1"/>
</dbReference>
<dbReference type="GO" id="GO:0046856">
    <property type="term" value="P:phosphatidylinositol dephosphorylation"/>
    <property type="evidence" value="ECO:0007669"/>
    <property type="project" value="InterPro"/>
</dbReference>
<protein>
    <recommendedName>
        <fullName evidence="1">inositol-polyphosphate 5-phosphatase</fullName>
        <ecNumber evidence="1">3.1.3.56</ecNumber>
    </recommendedName>
</protein>
<dbReference type="Gene3D" id="3.60.10.10">
    <property type="entry name" value="Endonuclease/exonuclease/phosphatase"/>
    <property type="match status" value="1"/>
</dbReference>
<dbReference type="EC" id="3.1.3.56" evidence="1"/>
<evidence type="ECO:0000256" key="1">
    <source>
        <dbReference type="ARBA" id="ARBA00012997"/>
    </source>
</evidence>
<evidence type="ECO:0000313" key="5">
    <source>
        <dbReference type="EMBL" id="CAD7239983.1"/>
    </source>
</evidence>
<accession>A0A7R8X582</accession>